<organism evidence="1 2">
    <name type="scientific">Knipowitschia caucasica</name>
    <name type="common">Caucasian dwarf goby</name>
    <name type="synonym">Pomatoschistus caucasicus</name>
    <dbReference type="NCBI Taxonomy" id="637954"/>
    <lineage>
        <taxon>Eukaryota</taxon>
        <taxon>Metazoa</taxon>
        <taxon>Chordata</taxon>
        <taxon>Craniata</taxon>
        <taxon>Vertebrata</taxon>
        <taxon>Euteleostomi</taxon>
        <taxon>Actinopterygii</taxon>
        <taxon>Neopterygii</taxon>
        <taxon>Teleostei</taxon>
        <taxon>Neoteleostei</taxon>
        <taxon>Acanthomorphata</taxon>
        <taxon>Gobiaria</taxon>
        <taxon>Gobiiformes</taxon>
        <taxon>Gobioidei</taxon>
        <taxon>Gobiidae</taxon>
        <taxon>Gobiinae</taxon>
        <taxon>Knipowitschia</taxon>
    </lineage>
</organism>
<proteinExistence type="predicted"/>
<name>A0AAV2LZ48_KNICA</name>
<keyword evidence="2" id="KW-1185">Reference proteome</keyword>
<sequence>MLFQQLQKRNIDPIFIKAAICNFADSIINISSISSAPPETQQHLLCSSNHSSISSAPPITVASLLLLQSQQHLLCSSNHSSISSAPPITAASPLLLQSQ</sequence>
<dbReference type="EMBL" id="OZ035827">
    <property type="protein sequence ID" value="CAL1606372.1"/>
    <property type="molecule type" value="Genomic_DNA"/>
</dbReference>
<protein>
    <submittedName>
        <fullName evidence="1">Uncharacterized protein</fullName>
    </submittedName>
</protein>
<gene>
    <name evidence="1" type="ORF">KC01_LOCUS33563</name>
</gene>
<reference evidence="1 2" key="1">
    <citation type="submission" date="2024-04" db="EMBL/GenBank/DDBJ databases">
        <authorList>
            <person name="Waldvogel A.-M."/>
            <person name="Schoenle A."/>
        </authorList>
    </citation>
    <scope>NUCLEOTIDE SEQUENCE [LARGE SCALE GENOMIC DNA]</scope>
</reference>
<accession>A0AAV2LZ48</accession>
<evidence type="ECO:0000313" key="1">
    <source>
        <dbReference type="EMBL" id="CAL1606372.1"/>
    </source>
</evidence>
<dbReference type="Proteomes" id="UP001497482">
    <property type="component" value="Chromosome 5"/>
</dbReference>
<dbReference type="AlphaFoldDB" id="A0AAV2LZ48"/>
<evidence type="ECO:0000313" key="2">
    <source>
        <dbReference type="Proteomes" id="UP001497482"/>
    </source>
</evidence>